<proteinExistence type="predicted"/>
<organism evidence="1 2">
    <name type="scientific">Zonotrichia albicollis</name>
    <name type="common">White-throated sparrow</name>
    <name type="synonym">Fringilla albicollis</name>
    <dbReference type="NCBI Taxonomy" id="44394"/>
    <lineage>
        <taxon>Eukaryota</taxon>
        <taxon>Metazoa</taxon>
        <taxon>Chordata</taxon>
        <taxon>Craniata</taxon>
        <taxon>Vertebrata</taxon>
        <taxon>Euteleostomi</taxon>
        <taxon>Archelosauria</taxon>
        <taxon>Archosauria</taxon>
        <taxon>Dinosauria</taxon>
        <taxon>Saurischia</taxon>
        <taxon>Theropoda</taxon>
        <taxon>Coelurosauria</taxon>
        <taxon>Aves</taxon>
        <taxon>Neognathae</taxon>
        <taxon>Neoaves</taxon>
        <taxon>Telluraves</taxon>
        <taxon>Australaves</taxon>
        <taxon>Passeriformes</taxon>
        <taxon>Passerellidae</taxon>
        <taxon>Zonotrichia</taxon>
    </lineage>
</organism>
<keyword evidence="2" id="KW-1185">Reference proteome</keyword>
<dbReference type="Proteomes" id="UP000694413">
    <property type="component" value="Unassembled WGS sequence"/>
</dbReference>
<dbReference type="AlphaFoldDB" id="A0A8D2MZI7"/>
<evidence type="ECO:0000313" key="2">
    <source>
        <dbReference type="Proteomes" id="UP000694413"/>
    </source>
</evidence>
<dbReference type="Ensembl" id="ENSZALT00000019423.1">
    <property type="protein sequence ID" value="ENSZALP00000014306.1"/>
    <property type="gene ID" value="ENSZALG00000011869.1"/>
</dbReference>
<accession>A0A8D2MZI7</accession>
<protein>
    <submittedName>
        <fullName evidence="1">Uncharacterized protein</fullName>
    </submittedName>
</protein>
<evidence type="ECO:0000313" key="1">
    <source>
        <dbReference type="Ensembl" id="ENSZALP00000014306.1"/>
    </source>
</evidence>
<reference evidence="1" key="2">
    <citation type="submission" date="2025-09" db="UniProtKB">
        <authorList>
            <consortium name="Ensembl"/>
        </authorList>
    </citation>
    <scope>IDENTIFICATION</scope>
</reference>
<name>A0A8D2MZI7_ZONAL</name>
<reference evidence="1" key="1">
    <citation type="submission" date="2025-08" db="UniProtKB">
        <authorList>
            <consortium name="Ensembl"/>
        </authorList>
    </citation>
    <scope>IDENTIFICATION</scope>
</reference>
<sequence>MISNKIHPFQIQLQYLRTTIWIFKSAVHTLSNLIGRFGGGNLVLAVRPTLKALLVLPLGPGLPIGPIGPGKPTLPGWPISPFVPFGPMGPMSPFKPFCPCSPSSPFWPL</sequence>